<feature type="binding site" evidence="7">
    <location>
        <position position="509"/>
    </location>
    <ligand>
        <name>Zn(2+)</name>
        <dbReference type="ChEBI" id="CHEBI:29105"/>
        <note>catalytic</note>
    </ligand>
</feature>
<dbReference type="InterPro" id="IPR002870">
    <property type="entry name" value="Peptidase_M12B_N"/>
</dbReference>
<dbReference type="GO" id="GO:1990913">
    <property type="term" value="C:sperm head plasma membrane"/>
    <property type="evidence" value="ECO:0007669"/>
    <property type="project" value="TreeGrafter"/>
</dbReference>
<dbReference type="PANTHER" id="PTHR11905">
    <property type="entry name" value="ADAM A DISINTEGRIN AND METALLOPROTEASE DOMAIN"/>
    <property type="match status" value="1"/>
</dbReference>
<keyword evidence="5 6" id="KW-1015">Disulfide bond</keyword>
<keyword evidence="3 8" id="KW-1133">Transmembrane helix</keyword>
<dbReference type="Pfam" id="PF00517">
    <property type="entry name" value="GP41"/>
    <property type="match status" value="1"/>
</dbReference>
<dbReference type="InterPro" id="IPR000742">
    <property type="entry name" value="EGF"/>
</dbReference>
<sequence>MTNSLCKPFYNTINMMQHLACSRSKNYHYNTINPSLPVSLFLPELYVFLVDPLTLENGTSQGGSKRGLGLIVMGTVTFITLLVSLTATTVALTQEIQTAATVNELMDNVTYNWDRQENIDLAIEHCLNGLCDTVNLLGDTLEQVVVWQRLACHADYHSICAPTLMGLAWTQTLLRGPLLLPMLWALLSSVCSSQGPPAWHFTSSEIVITQKVSHKVSGPDKTGWLFYSMHFQGRRHILHMKIKKNLLPRHFPVVTNNDQGAMQKDYPYVPRDCYYFSYLEGIPGSMATLDTCRGGLHGMLQLDDLTYEIKPLEASSKFEHVVSLLVSEEGSTGVERCEIEWEELHQGFEEEKLAETPRAGPAYLWVPHRRYLKLHYTVSNSLWQRKENFTHHIEGVVIINNILDTIFIHVHFSVHVRVLCIWDGFDIVNLYEGNARYTLTEFGLWKFYGFFQLIPHDTSLLLTAHKLGHSTYYAHQGGICNPNWGATYVFMGRYHLFITATIAAHALTHNFNIYHDSSGCHCFRRTNCVMADSPGLLDTFSNCTYGHFLHDHNKWDPCLSWQNVPYYNYPYVASRCGDKIVNQKEECDCGSFKDCAQDKCCGTNCALTFGSLCDQRSCCSNCKYDPPGRICRDTLGICDLPEYCDGKTHLCPEDSYVQDGTPCSTVAVCIRGNCSDRDLQCQALFGYQIKDAVPACYEQLNIVGDRYGNCGVRLVSGGGKSVACEHDDVFCGMLHCSGVPQIPDGGDHSTFRHLVVYDVKEEICFGYDAHFGTQKPYMGLVVDGATCGPGKYCLNNNCTYYEDLHFTCNVSTCNYKGVCNNKHNCHCIRGWKPPDCVAKGSGGSVNSGPPPDKEYALRARIIINISKILVTLIGRLILFLCSILVGGVSKLKKKIKRKVEIWY</sequence>
<dbReference type="OrthoDB" id="5951731at2759"/>
<keyword evidence="11" id="KW-1185">Reference proteome</keyword>
<evidence type="ECO:0000256" key="6">
    <source>
        <dbReference type="PROSITE-ProRule" id="PRU00068"/>
    </source>
</evidence>
<evidence type="ECO:0000256" key="3">
    <source>
        <dbReference type="ARBA" id="ARBA00022989"/>
    </source>
</evidence>
<evidence type="ECO:0000259" key="9">
    <source>
        <dbReference type="PROSITE" id="PS50214"/>
    </source>
</evidence>
<dbReference type="SMART" id="SM00608">
    <property type="entry name" value="ACR"/>
    <property type="match status" value="1"/>
</dbReference>
<feature type="binding site" evidence="7">
    <location>
        <position position="505"/>
    </location>
    <ligand>
        <name>Zn(2+)</name>
        <dbReference type="ChEBI" id="CHEBI:29105"/>
        <note>catalytic</note>
    </ligand>
</feature>
<dbReference type="FunFam" id="4.10.70.10:FF:000003">
    <property type="entry name" value="Disintegrin and metalloproteinase domain-containing protein 17"/>
    <property type="match status" value="1"/>
</dbReference>
<dbReference type="InterPro" id="IPR024079">
    <property type="entry name" value="MetalloPept_cat_dom_sf"/>
</dbReference>
<reference evidence="12" key="1">
    <citation type="submission" date="2025-08" db="UniProtKB">
        <authorList>
            <consortium name="RefSeq"/>
        </authorList>
    </citation>
    <scope>IDENTIFICATION</scope>
    <source>
        <tissue evidence="12">Spleen</tissue>
    </source>
</reference>
<feature type="transmembrane region" description="Helical" evidence="8">
    <location>
        <begin position="67"/>
        <end position="92"/>
    </location>
</feature>
<name>A0A9B0UEW8_CHRAS</name>
<dbReference type="GeneID" id="102842483"/>
<gene>
    <name evidence="12" type="primary">LOC102842483</name>
</gene>
<dbReference type="GO" id="GO:0005198">
    <property type="term" value="F:structural molecule activity"/>
    <property type="evidence" value="ECO:0007669"/>
    <property type="project" value="InterPro"/>
</dbReference>
<keyword evidence="7" id="KW-0862">Zinc</keyword>
<dbReference type="AlphaFoldDB" id="A0A9B0UEW8"/>
<dbReference type="Gene3D" id="4.10.70.10">
    <property type="entry name" value="Disintegrin domain"/>
    <property type="match status" value="1"/>
</dbReference>
<dbReference type="SUPFAM" id="SSF55486">
    <property type="entry name" value="Metalloproteases ('zincins'), catalytic domain"/>
    <property type="match status" value="1"/>
</dbReference>
<evidence type="ECO:0000256" key="1">
    <source>
        <dbReference type="ARBA" id="ARBA00004167"/>
    </source>
</evidence>
<dbReference type="GO" id="GO:0008584">
    <property type="term" value="P:male gonad development"/>
    <property type="evidence" value="ECO:0007669"/>
    <property type="project" value="TreeGrafter"/>
</dbReference>
<feature type="disulfide bond" evidence="6">
    <location>
        <begin position="631"/>
        <end position="651"/>
    </location>
</feature>
<dbReference type="InterPro" id="IPR036436">
    <property type="entry name" value="Disintegrin_dom_sf"/>
</dbReference>
<dbReference type="SUPFAM" id="SSF57552">
    <property type="entry name" value="Blood coagulation inhibitor (disintegrin)"/>
    <property type="match status" value="1"/>
</dbReference>
<keyword evidence="7" id="KW-0479">Metal-binding</keyword>
<keyword evidence="2 8" id="KW-0812">Transmembrane</keyword>
<dbReference type="GO" id="GO:0009897">
    <property type="term" value="C:external side of plasma membrane"/>
    <property type="evidence" value="ECO:0007669"/>
    <property type="project" value="TreeGrafter"/>
</dbReference>
<evidence type="ECO:0000313" key="11">
    <source>
        <dbReference type="Proteomes" id="UP000504623"/>
    </source>
</evidence>
<dbReference type="Pfam" id="PF00200">
    <property type="entry name" value="Disintegrin"/>
    <property type="match status" value="1"/>
</dbReference>
<feature type="domain" description="Disintegrin" evidence="9">
    <location>
        <begin position="573"/>
        <end position="659"/>
    </location>
</feature>
<evidence type="ECO:0000259" key="10">
    <source>
        <dbReference type="PROSITE" id="PS50215"/>
    </source>
</evidence>
<feature type="transmembrane region" description="Helical" evidence="8">
    <location>
        <begin position="868"/>
        <end position="888"/>
    </location>
</feature>
<dbReference type="PROSITE" id="PS01186">
    <property type="entry name" value="EGF_2"/>
    <property type="match status" value="1"/>
</dbReference>
<dbReference type="GO" id="GO:0004222">
    <property type="term" value="F:metalloendopeptidase activity"/>
    <property type="evidence" value="ECO:0007669"/>
    <property type="project" value="InterPro"/>
</dbReference>
<dbReference type="SMART" id="SM00050">
    <property type="entry name" value="DISIN"/>
    <property type="match status" value="1"/>
</dbReference>
<dbReference type="Pfam" id="PF01562">
    <property type="entry name" value="Pep_M12B_propep"/>
    <property type="match status" value="1"/>
</dbReference>
<keyword evidence="4 8" id="KW-0472">Membrane</keyword>
<comment type="subcellular location">
    <subcellularLocation>
        <location evidence="1">Membrane</location>
        <topology evidence="1">Single-pass membrane protein</topology>
    </subcellularLocation>
</comment>
<dbReference type="Proteomes" id="UP000504623">
    <property type="component" value="Unplaced"/>
</dbReference>
<evidence type="ECO:0000256" key="7">
    <source>
        <dbReference type="PROSITE-ProRule" id="PRU00276"/>
    </source>
</evidence>
<accession>A0A9B0UEW8</accession>
<organism evidence="11 12">
    <name type="scientific">Chrysochloris asiatica</name>
    <name type="common">Cape golden mole</name>
    <dbReference type="NCBI Taxonomy" id="185453"/>
    <lineage>
        <taxon>Eukaryota</taxon>
        <taxon>Metazoa</taxon>
        <taxon>Chordata</taxon>
        <taxon>Craniata</taxon>
        <taxon>Vertebrata</taxon>
        <taxon>Euteleostomi</taxon>
        <taxon>Mammalia</taxon>
        <taxon>Eutheria</taxon>
        <taxon>Afrotheria</taxon>
        <taxon>Chrysochloridae</taxon>
        <taxon>Chrysochlorinae</taxon>
        <taxon>Chrysochloris</taxon>
    </lineage>
</organism>
<feature type="binding site" evidence="7">
    <location>
        <position position="515"/>
    </location>
    <ligand>
        <name>Zn(2+)</name>
        <dbReference type="ChEBI" id="CHEBI:29105"/>
        <note>catalytic</note>
    </ligand>
</feature>
<dbReference type="InterPro" id="IPR034027">
    <property type="entry name" value="Reprolysin_adamalysin"/>
</dbReference>
<dbReference type="RefSeq" id="XP_006877684.1">
    <property type="nucleotide sequence ID" value="XM_006877622.1"/>
</dbReference>
<comment type="caution">
    <text evidence="7">Lacks conserved residue(s) required for the propagation of feature annotation.</text>
</comment>
<dbReference type="Gene3D" id="3.40.390.10">
    <property type="entry name" value="Collagenase (Catalytic Domain)"/>
    <property type="match status" value="1"/>
</dbReference>
<evidence type="ECO:0000256" key="8">
    <source>
        <dbReference type="SAM" id="Phobius"/>
    </source>
</evidence>
<dbReference type="PROSITE" id="PS50214">
    <property type="entry name" value="DISINTEGRIN_2"/>
    <property type="match status" value="1"/>
</dbReference>
<dbReference type="Pfam" id="PF08516">
    <property type="entry name" value="ADAM_CR"/>
    <property type="match status" value="1"/>
</dbReference>
<dbReference type="InterPro" id="IPR006586">
    <property type="entry name" value="ADAM_Cys-rich"/>
</dbReference>
<dbReference type="GO" id="GO:0006508">
    <property type="term" value="P:proteolysis"/>
    <property type="evidence" value="ECO:0007669"/>
    <property type="project" value="InterPro"/>
</dbReference>
<evidence type="ECO:0000256" key="4">
    <source>
        <dbReference type="ARBA" id="ARBA00023136"/>
    </source>
</evidence>
<protein>
    <submittedName>
        <fullName evidence="12">Disintegrin and metalloproteinase domain-containing protein 29-like</fullName>
    </submittedName>
</protein>
<proteinExistence type="predicted"/>
<dbReference type="CDD" id="cd04269">
    <property type="entry name" value="ZnMc_adamalysin_II_like"/>
    <property type="match status" value="1"/>
</dbReference>
<evidence type="ECO:0000256" key="2">
    <source>
        <dbReference type="ARBA" id="ARBA00022692"/>
    </source>
</evidence>
<dbReference type="GO" id="GO:0046872">
    <property type="term" value="F:metal ion binding"/>
    <property type="evidence" value="ECO:0007669"/>
    <property type="project" value="UniProtKB-KW"/>
</dbReference>
<feature type="domain" description="Peptidase M12B" evidence="10">
    <location>
        <begin position="370"/>
        <end position="548"/>
    </location>
</feature>
<evidence type="ECO:0000256" key="5">
    <source>
        <dbReference type="ARBA" id="ARBA00023157"/>
    </source>
</evidence>
<dbReference type="InterPro" id="IPR000328">
    <property type="entry name" value="GP41-like"/>
</dbReference>
<dbReference type="Pfam" id="PF01421">
    <property type="entry name" value="Reprolysin"/>
    <property type="match status" value="1"/>
</dbReference>
<dbReference type="InterPro" id="IPR001762">
    <property type="entry name" value="Disintegrin_dom"/>
</dbReference>
<dbReference type="PANTHER" id="PTHR11905:SF167">
    <property type="entry name" value="A DISINTEGRIN AND METALLOPEPTIDASE DOMAIN 4-RELATED"/>
    <property type="match status" value="1"/>
</dbReference>
<dbReference type="InterPro" id="IPR001590">
    <property type="entry name" value="Peptidase_M12B"/>
</dbReference>
<dbReference type="PROSITE" id="PS50215">
    <property type="entry name" value="ADAM_MEPRO"/>
    <property type="match status" value="1"/>
</dbReference>
<evidence type="ECO:0000313" key="12">
    <source>
        <dbReference type="RefSeq" id="XP_006877684.1"/>
    </source>
</evidence>